<feature type="chain" id="PRO_5042860067" description="Pectinesterase inhibitor domain-containing protein" evidence="4">
    <location>
        <begin position="25"/>
        <end position="287"/>
    </location>
</feature>
<proteinExistence type="inferred from homology"/>
<dbReference type="NCBIfam" id="TIGR01614">
    <property type="entry name" value="PME_inhib"/>
    <property type="match status" value="1"/>
</dbReference>
<feature type="region of interest" description="Disordered" evidence="3">
    <location>
        <begin position="27"/>
        <end position="108"/>
    </location>
</feature>
<evidence type="ECO:0000313" key="6">
    <source>
        <dbReference type="EMBL" id="KAK7332696.1"/>
    </source>
</evidence>
<dbReference type="PANTHER" id="PTHR31080">
    <property type="entry name" value="PECTINESTERASE INHIBITOR-LIKE"/>
    <property type="match status" value="1"/>
</dbReference>
<dbReference type="InterPro" id="IPR006501">
    <property type="entry name" value="Pectinesterase_inhib_dom"/>
</dbReference>
<sequence length="287" mass="30073">MKLNINSITLFITSLVLCFAICTSHVPPSGEKSPKSPPHASKSPPPAADPPSATDPPSEADPPSAADPPFSFPPTEFSNTEEPVPTEEGEFGVDGSGGRSGGGGGSGQLRSGFTSFFAEIHKGSLRGSKTIKKLNKFNKHDSESVKKICSQTDYPDDCLSTVVPFLGKKFDVMNVLEAAIKACSLQANFTSYVVGKHMKSSPEMASALTGCKDQYSNAIQSLHHAMEALSSNKIGTVTIMLSSVVADVSACESSFQDLKVALPKGHSDGMVDITASNCLSIASMIPS</sequence>
<dbReference type="InterPro" id="IPR035513">
    <property type="entry name" value="Invertase/methylesterase_inhib"/>
</dbReference>
<comment type="similarity">
    <text evidence="2">Belongs to the PMEI family.</text>
</comment>
<feature type="domain" description="Pectinesterase inhibitor" evidence="5">
    <location>
        <begin position="140"/>
        <end position="281"/>
    </location>
</feature>
<evidence type="ECO:0000259" key="5">
    <source>
        <dbReference type="SMART" id="SM00856"/>
    </source>
</evidence>
<dbReference type="PANTHER" id="PTHR31080:SF68">
    <property type="entry name" value="PLANT INVERTASE_PECTIN METHYLESTERASE INHIBITOR SUPERFAMILY PROTEIN"/>
    <property type="match status" value="1"/>
</dbReference>
<dbReference type="Proteomes" id="UP001374584">
    <property type="component" value="Unassembled WGS sequence"/>
</dbReference>
<feature type="compositionally biased region" description="Gly residues" evidence="3">
    <location>
        <begin position="92"/>
        <end position="107"/>
    </location>
</feature>
<accession>A0AAN9LC75</accession>
<feature type="compositionally biased region" description="Low complexity" evidence="3">
    <location>
        <begin position="50"/>
        <end position="69"/>
    </location>
</feature>
<evidence type="ECO:0000256" key="1">
    <source>
        <dbReference type="ARBA" id="ARBA00022729"/>
    </source>
</evidence>
<dbReference type="EMBL" id="JAYMYR010000011">
    <property type="protein sequence ID" value="KAK7332696.1"/>
    <property type="molecule type" value="Genomic_DNA"/>
</dbReference>
<evidence type="ECO:0000256" key="4">
    <source>
        <dbReference type="SAM" id="SignalP"/>
    </source>
</evidence>
<dbReference type="SUPFAM" id="SSF101148">
    <property type="entry name" value="Plant invertase/pectin methylesterase inhibitor"/>
    <property type="match status" value="1"/>
</dbReference>
<dbReference type="GO" id="GO:0004857">
    <property type="term" value="F:enzyme inhibitor activity"/>
    <property type="evidence" value="ECO:0007669"/>
    <property type="project" value="InterPro"/>
</dbReference>
<dbReference type="InterPro" id="IPR051955">
    <property type="entry name" value="PME_Inhibitor"/>
</dbReference>
<feature type="signal peptide" evidence="4">
    <location>
        <begin position="1"/>
        <end position="24"/>
    </location>
</feature>
<evidence type="ECO:0000256" key="2">
    <source>
        <dbReference type="ARBA" id="ARBA00038471"/>
    </source>
</evidence>
<keyword evidence="7" id="KW-1185">Reference proteome</keyword>
<protein>
    <recommendedName>
        <fullName evidence="5">Pectinesterase inhibitor domain-containing protein</fullName>
    </recommendedName>
</protein>
<dbReference type="Pfam" id="PF04043">
    <property type="entry name" value="PMEI"/>
    <property type="match status" value="1"/>
</dbReference>
<name>A0AAN9LC75_PHACN</name>
<keyword evidence="1 4" id="KW-0732">Signal</keyword>
<comment type="caution">
    <text evidence="6">The sequence shown here is derived from an EMBL/GenBank/DDBJ whole genome shotgun (WGS) entry which is preliminary data.</text>
</comment>
<evidence type="ECO:0000313" key="7">
    <source>
        <dbReference type="Proteomes" id="UP001374584"/>
    </source>
</evidence>
<organism evidence="6 7">
    <name type="scientific">Phaseolus coccineus</name>
    <name type="common">Scarlet runner bean</name>
    <name type="synonym">Phaseolus multiflorus</name>
    <dbReference type="NCBI Taxonomy" id="3886"/>
    <lineage>
        <taxon>Eukaryota</taxon>
        <taxon>Viridiplantae</taxon>
        <taxon>Streptophyta</taxon>
        <taxon>Embryophyta</taxon>
        <taxon>Tracheophyta</taxon>
        <taxon>Spermatophyta</taxon>
        <taxon>Magnoliopsida</taxon>
        <taxon>eudicotyledons</taxon>
        <taxon>Gunneridae</taxon>
        <taxon>Pentapetalae</taxon>
        <taxon>rosids</taxon>
        <taxon>fabids</taxon>
        <taxon>Fabales</taxon>
        <taxon>Fabaceae</taxon>
        <taxon>Papilionoideae</taxon>
        <taxon>50 kb inversion clade</taxon>
        <taxon>NPAAA clade</taxon>
        <taxon>indigoferoid/millettioid clade</taxon>
        <taxon>Phaseoleae</taxon>
        <taxon>Phaseolus</taxon>
    </lineage>
</organism>
<dbReference type="Gene3D" id="1.20.140.40">
    <property type="entry name" value="Invertase/pectin methylesterase inhibitor family protein"/>
    <property type="match status" value="1"/>
</dbReference>
<dbReference type="AlphaFoldDB" id="A0AAN9LC75"/>
<gene>
    <name evidence="6" type="ORF">VNO80_29451</name>
</gene>
<evidence type="ECO:0000256" key="3">
    <source>
        <dbReference type="SAM" id="MobiDB-lite"/>
    </source>
</evidence>
<dbReference type="SMART" id="SM00856">
    <property type="entry name" value="PMEI"/>
    <property type="match status" value="1"/>
</dbReference>
<dbReference type="CDD" id="cd15800">
    <property type="entry name" value="PMEI-like_2"/>
    <property type="match status" value="1"/>
</dbReference>
<reference evidence="6 7" key="1">
    <citation type="submission" date="2024-01" db="EMBL/GenBank/DDBJ databases">
        <title>The genomes of 5 underutilized Papilionoideae crops provide insights into root nodulation and disease resistanc.</title>
        <authorList>
            <person name="Jiang F."/>
        </authorList>
    </citation>
    <scope>NUCLEOTIDE SEQUENCE [LARGE SCALE GENOMIC DNA]</scope>
    <source>
        <strain evidence="6">JINMINGXINNONG_FW02</strain>
        <tissue evidence="6">Leaves</tissue>
    </source>
</reference>